<keyword evidence="4 6" id="KW-1133">Transmembrane helix</keyword>
<feature type="transmembrane region" description="Helical" evidence="6">
    <location>
        <begin position="306"/>
        <end position="330"/>
    </location>
</feature>
<dbReference type="PANTHER" id="PTHR30287:SF1">
    <property type="entry name" value="INNER MEMBRANE PROTEIN"/>
    <property type="match status" value="1"/>
</dbReference>
<feature type="transmembrane region" description="Helical" evidence="6">
    <location>
        <begin position="798"/>
        <end position="818"/>
    </location>
</feature>
<evidence type="ECO:0000313" key="8">
    <source>
        <dbReference type="EMBL" id="MBT8764877.1"/>
    </source>
</evidence>
<evidence type="ECO:0000256" key="3">
    <source>
        <dbReference type="ARBA" id="ARBA00022692"/>
    </source>
</evidence>
<feature type="transmembrane region" description="Helical" evidence="6">
    <location>
        <begin position="264"/>
        <end position="285"/>
    </location>
</feature>
<protein>
    <submittedName>
        <fullName evidence="8">ABC transporter permease</fullName>
    </submittedName>
</protein>
<feature type="transmembrane region" description="Helical" evidence="6">
    <location>
        <begin position="710"/>
        <end position="731"/>
    </location>
</feature>
<feature type="transmembrane region" description="Helical" evidence="6">
    <location>
        <begin position="398"/>
        <end position="415"/>
    </location>
</feature>
<evidence type="ECO:0000259" key="7">
    <source>
        <dbReference type="Pfam" id="PF02687"/>
    </source>
</evidence>
<dbReference type="Pfam" id="PF02687">
    <property type="entry name" value="FtsX"/>
    <property type="match status" value="2"/>
</dbReference>
<dbReference type="PANTHER" id="PTHR30287">
    <property type="entry name" value="MEMBRANE COMPONENT OF PREDICTED ABC SUPERFAMILY METABOLITE UPTAKE TRANSPORTER"/>
    <property type="match status" value="1"/>
</dbReference>
<evidence type="ECO:0000256" key="2">
    <source>
        <dbReference type="ARBA" id="ARBA00022475"/>
    </source>
</evidence>
<feature type="domain" description="ABC3 transporter permease C-terminal" evidence="7">
    <location>
        <begin position="714"/>
        <end position="827"/>
    </location>
</feature>
<evidence type="ECO:0000256" key="6">
    <source>
        <dbReference type="SAM" id="Phobius"/>
    </source>
</evidence>
<feature type="domain" description="ABC3 transporter permease C-terminal" evidence="7">
    <location>
        <begin position="264"/>
        <end position="373"/>
    </location>
</feature>
<comment type="caution">
    <text evidence="8">The sequence shown here is derived from an EMBL/GenBank/DDBJ whole genome shotgun (WGS) entry which is preliminary data.</text>
</comment>
<evidence type="ECO:0000256" key="5">
    <source>
        <dbReference type="ARBA" id="ARBA00023136"/>
    </source>
</evidence>
<feature type="transmembrane region" description="Helical" evidence="6">
    <location>
        <begin position="465"/>
        <end position="492"/>
    </location>
</feature>
<evidence type="ECO:0000313" key="9">
    <source>
        <dbReference type="Proteomes" id="UP001519667"/>
    </source>
</evidence>
<comment type="subcellular location">
    <subcellularLocation>
        <location evidence="1">Cell membrane</location>
        <topology evidence="1">Multi-pass membrane protein</topology>
    </subcellularLocation>
</comment>
<dbReference type="Proteomes" id="UP001519667">
    <property type="component" value="Unassembled WGS sequence"/>
</dbReference>
<accession>A0ABS5XB09</accession>
<proteinExistence type="predicted"/>
<keyword evidence="5 6" id="KW-0472">Membrane</keyword>
<evidence type="ECO:0000256" key="4">
    <source>
        <dbReference type="ARBA" id="ARBA00022989"/>
    </source>
</evidence>
<feature type="transmembrane region" description="Helical" evidence="6">
    <location>
        <begin position="350"/>
        <end position="377"/>
    </location>
</feature>
<evidence type="ECO:0000256" key="1">
    <source>
        <dbReference type="ARBA" id="ARBA00004651"/>
    </source>
</evidence>
<dbReference type="EMBL" id="JAGTIS010000001">
    <property type="protein sequence ID" value="MBT8764877.1"/>
    <property type="molecule type" value="Genomic_DNA"/>
</dbReference>
<keyword evidence="9" id="KW-1185">Reference proteome</keyword>
<name>A0ABS5XB09_9GAMM</name>
<feature type="transmembrane region" description="Helical" evidence="6">
    <location>
        <begin position="421"/>
        <end position="444"/>
    </location>
</feature>
<dbReference type="InterPro" id="IPR038766">
    <property type="entry name" value="Membrane_comp_ABC_pdt"/>
</dbReference>
<dbReference type="RefSeq" id="WP_215369516.1">
    <property type="nucleotide sequence ID" value="NZ_JAGTIS010000001.1"/>
</dbReference>
<keyword evidence="2" id="KW-1003">Cell membrane</keyword>
<organism evidence="8 9">
    <name type="scientific">Metapseudomonas boanensis</name>
    <dbReference type="NCBI Taxonomy" id="2822138"/>
    <lineage>
        <taxon>Bacteria</taxon>
        <taxon>Pseudomonadati</taxon>
        <taxon>Pseudomonadota</taxon>
        <taxon>Gammaproteobacteria</taxon>
        <taxon>Pseudomonadales</taxon>
        <taxon>Pseudomonadaceae</taxon>
        <taxon>Metapseudomonas</taxon>
    </lineage>
</organism>
<sequence length="834" mass="89289">MRRLSLARLVAMATRQLLRDVRCGELRVLFFSLLVAVAASSAIGYFSARLNAAMLLRATEFLGADLVLSGTSQASREQVEHGERLGLRHAQAVEFSSVIAADTGIQLASVKAVDSAYPLRGELKSAAEPYAEEQPGGGPKAGEAWAEARLFAALGLKPGDRIDVGQQSFHLSRVLTFEPDRAGDFYSLTPRVLINLADLDATGIVQPGSRVRFRELWSGSSEALSEYRARIEPGLAANQRLEDARDGNRQIGGALARAERYLNLASLAAVLLSGVAVALSATRFATRRFDASALLRCLGLSRRETIFLYALQLGMLGIVACGLGAGLGWLTQSVLFHLLDGLLPPVIPAAGLLPALAGIATGLLALAGFALPPLAALGRVPPLRVLRRDLLPLPPSAWMVYGAALIALALIMWRLSLDLKLTLALLGGGLVAALLLGGLLLYGLQTLRRLLARATLPWRLGLGQLLRHPLAAAGQSLAFGLILLAMALIALLRAELLDTWQSQLPADAPNHFALNVLPAEKEAFAIRLAALSPHPAPLYPVVPGRLTAINGEAVKQLVSKDSQGERAVQRDLSLTWAAQLPSDNRLVAGRWWGEQPQDGLPGVSVEAKLANNLGLKLGDRLSFSVGGLQRDAQVTSLREVDWDNFQPNFYMIFAPGTLADLPATYLTSFYLPPQHDRELVELARSFPSVTLLQVEAILAQLRSILAQVTLAVEFVLLFVLAAGMTVLFAGLQATLDERIRQGALLRALGAERALLLQARRAEFALLGASSGLLAALGCELVSALLYRFAFDLDWQPHPWLLTLPLIGALVIGAAGILGTRRALNSSPLTVLREA</sequence>
<dbReference type="InterPro" id="IPR003838">
    <property type="entry name" value="ABC3_permease_C"/>
</dbReference>
<feature type="transmembrane region" description="Helical" evidence="6">
    <location>
        <begin position="763"/>
        <end position="786"/>
    </location>
</feature>
<reference evidence="8 9" key="1">
    <citation type="submission" date="2021-04" db="EMBL/GenBank/DDBJ databases">
        <title>Pseudomonas boanensis sp. nov., a bacterium isolated from river water used for household purposes in Boane District, Mozambique.</title>
        <authorList>
            <person name="Nicklasson M."/>
            <person name="Martin-Rodriguez A.J."/>
            <person name="Thorell K."/>
            <person name="Neves L."/>
            <person name="Mussagy A."/>
            <person name="Rydberg H.A."/>
            <person name="Hernroth B."/>
            <person name="Svensson-Stadler L."/>
            <person name="Sjoling A."/>
        </authorList>
    </citation>
    <scope>NUCLEOTIDE SEQUENCE [LARGE SCALE GENOMIC DNA]</scope>
    <source>
        <strain evidence="8 9">DB1</strain>
    </source>
</reference>
<keyword evidence="3 6" id="KW-0812">Transmembrane</keyword>
<gene>
    <name evidence="8" type="ORF">J7302_01785</name>
</gene>